<sequence length="142" mass="15399">MTEPVTLTAAVIANLAFQEFLKSSAGEAAQQFTADALTLMGKLRQKIWDRLRGKHDAAGQALTQAEQGNQKAIETVATLLGVEMLDEAFAGELRQIAQEINFHISKDTNTQVQNNYGGTNFQNSISGGEVFQGENITINKTV</sequence>
<dbReference type="Proteomes" id="UP000000268">
    <property type="component" value="Plasmid pREB5"/>
</dbReference>
<dbReference type="OrthoDB" id="532849at2"/>
<dbReference type="EMBL" id="CP000842">
    <property type="protein sequence ID" value="ABW32968.1"/>
    <property type="molecule type" value="Genomic_DNA"/>
</dbReference>
<keyword evidence="2" id="KW-1185">Reference proteome</keyword>
<reference evidence="1 2" key="1">
    <citation type="journal article" date="2008" name="Proc. Natl. Acad. Sci. U.S.A.">
        <title>Niche adaptation and genome expansion in the chlorophyll d-producing cyanobacterium Acaryochloris marina.</title>
        <authorList>
            <person name="Swingley W.D."/>
            <person name="Chen M."/>
            <person name="Cheung P.C."/>
            <person name="Conrad A.L."/>
            <person name="Dejesa L.C."/>
            <person name="Hao J."/>
            <person name="Honchak B.M."/>
            <person name="Karbach L.E."/>
            <person name="Kurdoglu A."/>
            <person name="Lahiri S."/>
            <person name="Mastrian S.D."/>
            <person name="Miyashita H."/>
            <person name="Page L."/>
            <person name="Ramakrishna P."/>
            <person name="Satoh S."/>
            <person name="Sattley W.M."/>
            <person name="Shimada Y."/>
            <person name="Taylor H.L."/>
            <person name="Tomo T."/>
            <person name="Tsuchiya T."/>
            <person name="Wang Z.T."/>
            <person name="Raymond J."/>
            <person name="Mimuro M."/>
            <person name="Blankenship R.E."/>
            <person name="Touchman J.W."/>
        </authorList>
    </citation>
    <scope>NUCLEOTIDE SEQUENCE [LARGE SCALE GENOMIC DNA]</scope>
    <source>
        <strain evidence="2">MBIC 11017</strain>
        <plasmid evidence="2">Plasmid pREB5</plasmid>
    </source>
</reference>
<evidence type="ECO:0000313" key="2">
    <source>
        <dbReference type="Proteomes" id="UP000000268"/>
    </source>
</evidence>
<organism evidence="1 2">
    <name type="scientific">Acaryochloris marina (strain MBIC 11017)</name>
    <dbReference type="NCBI Taxonomy" id="329726"/>
    <lineage>
        <taxon>Bacteria</taxon>
        <taxon>Bacillati</taxon>
        <taxon>Cyanobacteriota</taxon>
        <taxon>Cyanophyceae</taxon>
        <taxon>Acaryochloridales</taxon>
        <taxon>Acaryochloridaceae</taxon>
        <taxon>Acaryochloris</taxon>
    </lineage>
</organism>
<geneLocation type="plasmid" evidence="1 2">
    <name>pREB5</name>
</geneLocation>
<protein>
    <submittedName>
        <fullName evidence="1">Uncharacterized protein</fullName>
    </submittedName>
</protein>
<dbReference type="RefSeq" id="WP_012167890.1">
    <property type="nucleotide sequence ID" value="NC_009930.1"/>
</dbReference>
<name>A8ZPN3_ACAM1</name>
<keyword evidence="1" id="KW-0614">Plasmid</keyword>
<dbReference type="AlphaFoldDB" id="A8ZPN3"/>
<dbReference type="KEGG" id="amr:AM1_E0199"/>
<proteinExistence type="predicted"/>
<accession>A8ZPN3</accession>
<evidence type="ECO:0000313" key="1">
    <source>
        <dbReference type="EMBL" id="ABW32968.1"/>
    </source>
</evidence>
<dbReference type="HOGENOM" id="CLU_135595_0_0_3"/>
<gene>
    <name evidence="1" type="ordered locus">AM1_E0199</name>
</gene>